<sequence length="136" mass="15012">GPIWLNEVKCKGNESSLWDCPARRWGHSECGHKEDAAVNCTDISVQKTPQKATTGRSSRQSSFIAVGILGVVLLAIFVALFFLTKKRRQRQRLAENSHESANFSAAELISVSKFLPISGMEKEAILSHTEKENGNL</sequence>
<evidence type="ECO:0000256" key="4">
    <source>
        <dbReference type="ARBA" id="ARBA00022737"/>
    </source>
</evidence>
<keyword evidence="3" id="KW-0732">Signal</keyword>
<feature type="disulfide bond" evidence="7">
    <location>
        <begin position="10"/>
        <end position="20"/>
    </location>
</feature>
<dbReference type="NCBIfam" id="TIGR01167">
    <property type="entry name" value="LPXTG_anchor"/>
    <property type="match status" value="1"/>
</dbReference>
<dbReference type="InterPro" id="IPR036772">
    <property type="entry name" value="SRCR-like_dom_sf"/>
</dbReference>
<evidence type="ECO:0000256" key="6">
    <source>
        <dbReference type="ARBA" id="ARBA00023180"/>
    </source>
</evidence>
<keyword evidence="8" id="KW-0472">Membrane</keyword>
<evidence type="ECO:0000313" key="11">
    <source>
        <dbReference type="Proteomes" id="UP000236370"/>
    </source>
</evidence>
<dbReference type="PROSITE" id="PS50287">
    <property type="entry name" value="SRCR_2"/>
    <property type="match status" value="1"/>
</dbReference>
<dbReference type="InterPro" id="IPR001190">
    <property type="entry name" value="SRCR"/>
</dbReference>
<evidence type="ECO:0000313" key="10">
    <source>
        <dbReference type="EMBL" id="PNI21062.1"/>
    </source>
</evidence>
<proteinExistence type="predicted"/>
<evidence type="ECO:0000256" key="8">
    <source>
        <dbReference type="SAM" id="Phobius"/>
    </source>
</evidence>
<keyword evidence="8" id="KW-0812">Transmembrane</keyword>
<reference evidence="10 11" key="1">
    <citation type="submission" date="2017-12" db="EMBL/GenBank/DDBJ databases">
        <title>High-resolution comparative analysis of great ape genomes.</title>
        <authorList>
            <person name="Pollen A."/>
            <person name="Hastie A."/>
            <person name="Hormozdiari F."/>
            <person name="Dougherty M."/>
            <person name="Liu R."/>
            <person name="Chaisson M."/>
            <person name="Hoppe E."/>
            <person name="Hill C."/>
            <person name="Pang A."/>
            <person name="Hillier L."/>
            <person name="Baker C."/>
            <person name="Armstrong J."/>
            <person name="Shendure J."/>
            <person name="Paten B."/>
            <person name="Wilson R."/>
            <person name="Chao H."/>
            <person name="Schneider V."/>
            <person name="Ventura M."/>
            <person name="Kronenberg Z."/>
            <person name="Murali S."/>
            <person name="Gordon D."/>
            <person name="Cantsilieris S."/>
            <person name="Munson K."/>
            <person name="Nelson B."/>
            <person name="Raja A."/>
            <person name="Underwood J."/>
            <person name="Diekhans M."/>
            <person name="Fiddes I."/>
            <person name="Haussler D."/>
            <person name="Eichler E."/>
        </authorList>
    </citation>
    <scope>NUCLEOTIDE SEQUENCE [LARGE SCALE GENOMIC DNA]</scope>
    <source>
        <strain evidence="10">Yerkes chimp pedigree #C0471</strain>
    </source>
</reference>
<dbReference type="PRINTS" id="PR00258">
    <property type="entry name" value="SPERACTRCPTR"/>
</dbReference>
<keyword evidence="2" id="KW-0964">Secreted</keyword>
<gene>
    <name evidence="10" type="ORF">CK820_G0048095</name>
</gene>
<keyword evidence="4" id="KW-0677">Repeat</keyword>
<protein>
    <submittedName>
        <fullName evidence="10">CD163 isoform 9</fullName>
    </submittedName>
</protein>
<feature type="non-terminal residue" evidence="10">
    <location>
        <position position="1"/>
    </location>
</feature>
<dbReference type="Gene3D" id="3.10.250.10">
    <property type="entry name" value="SRCR-like domain"/>
    <property type="match status" value="1"/>
</dbReference>
<organism evidence="10 11">
    <name type="scientific">Pan troglodytes</name>
    <name type="common">Chimpanzee</name>
    <dbReference type="NCBI Taxonomy" id="9598"/>
    <lineage>
        <taxon>Eukaryota</taxon>
        <taxon>Metazoa</taxon>
        <taxon>Chordata</taxon>
        <taxon>Craniata</taxon>
        <taxon>Vertebrata</taxon>
        <taxon>Euteleostomi</taxon>
        <taxon>Mammalia</taxon>
        <taxon>Eutheria</taxon>
        <taxon>Euarchontoglires</taxon>
        <taxon>Primates</taxon>
        <taxon>Haplorrhini</taxon>
        <taxon>Catarrhini</taxon>
        <taxon>Hominidae</taxon>
        <taxon>Pan</taxon>
    </lineage>
</organism>
<dbReference type="SUPFAM" id="SSF56487">
    <property type="entry name" value="SRCR-like"/>
    <property type="match status" value="1"/>
</dbReference>
<evidence type="ECO:0000256" key="1">
    <source>
        <dbReference type="ARBA" id="ARBA00004613"/>
    </source>
</evidence>
<evidence type="ECO:0000256" key="3">
    <source>
        <dbReference type="ARBA" id="ARBA00022729"/>
    </source>
</evidence>
<evidence type="ECO:0000256" key="7">
    <source>
        <dbReference type="PROSITE-ProRule" id="PRU00196"/>
    </source>
</evidence>
<feature type="transmembrane region" description="Helical" evidence="8">
    <location>
        <begin position="63"/>
        <end position="83"/>
    </location>
</feature>
<dbReference type="AlphaFoldDB" id="A0A2J8JE76"/>
<dbReference type="Pfam" id="PF00530">
    <property type="entry name" value="SRCR"/>
    <property type="match status" value="1"/>
</dbReference>
<comment type="caution">
    <text evidence="7">Lacks conserved residue(s) required for the propagation of feature annotation.</text>
</comment>
<keyword evidence="5 7" id="KW-1015">Disulfide bond</keyword>
<keyword evidence="8" id="KW-1133">Transmembrane helix</keyword>
<feature type="domain" description="SRCR" evidence="9">
    <location>
        <begin position="1"/>
        <end position="41"/>
    </location>
</feature>
<dbReference type="Proteomes" id="UP000236370">
    <property type="component" value="Unassembled WGS sequence"/>
</dbReference>
<name>A0A2J8JE76_PANTR</name>
<evidence type="ECO:0000256" key="2">
    <source>
        <dbReference type="ARBA" id="ARBA00022525"/>
    </source>
</evidence>
<dbReference type="GO" id="GO:0016020">
    <property type="term" value="C:membrane"/>
    <property type="evidence" value="ECO:0007669"/>
    <property type="project" value="InterPro"/>
</dbReference>
<dbReference type="PANTHER" id="PTHR48071:SF15">
    <property type="entry name" value="SRCR DOMAIN-CONTAINING PROTEIN"/>
    <property type="match status" value="1"/>
</dbReference>
<comment type="caution">
    <text evidence="10">The sequence shown here is derived from an EMBL/GenBank/DDBJ whole genome shotgun (WGS) entry which is preliminary data.</text>
</comment>
<comment type="subcellular location">
    <subcellularLocation>
        <location evidence="1">Secreted</location>
    </subcellularLocation>
</comment>
<evidence type="ECO:0000256" key="5">
    <source>
        <dbReference type="ARBA" id="ARBA00023157"/>
    </source>
</evidence>
<dbReference type="PANTHER" id="PTHR48071">
    <property type="entry name" value="SRCR DOMAIN-CONTAINING PROTEIN"/>
    <property type="match status" value="1"/>
</dbReference>
<accession>A0A2J8JE76</accession>
<keyword evidence="6" id="KW-0325">Glycoprotein</keyword>
<dbReference type="EMBL" id="NBAG03000464">
    <property type="protein sequence ID" value="PNI21062.1"/>
    <property type="molecule type" value="Genomic_DNA"/>
</dbReference>
<evidence type="ECO:0000259" key="9">
    <source>
        <dbReference type="PROSITE" id="PS50287"/>
    </source>
</evidence>